<dbReference type="GO" id="GO:0003700">
    <property type="term" value="F:DNA-binding transcription factor activity"/>
    <property type="evidence" value="ECO:0007669"/>
    <property type="project" value="TreeGrafter"/>
</dbReference>
<dbReference type="Pfam" id="PF02082">
    <property type="entry name" value="Rrf2"/>
    <property type="match status" value="1"/>
</dbReference>
<sequence length="149" mass="16170">MKLTAFTDYSLRVLIYLAAEPGRRATIAEICTAFDIKANHLTKVVHHLGKQGWVETVRGKGGGLTLARAPADICIGQVVRDTEGAAQPAECFAAEPSCCCIVKVCHLKDVLAEAVNAFYGVLDGYTLDDITKNRVVLSRILHFQRRAAA</sequence>
<dbReference type="InterPro" id="IPR036388">
    <property type="entry name" value="WH-like_DNA-bd_sf"/>
</dbReference>
<evidence type="ECO:0000256" key="1">
    <source>
        <dbReference type="ARBA" id="ARBA00023125"/>
    </source>
</evidence>
<dbReference type="PROSITE" id="PS51197">
    <property type="entry name" value="HTH_RRF2_2"/>
    <property type="match status" value="1"/>
</dbReference>
<dbReference type="PANTHER" id="PTHR33221:SF4">
    <property type="entry name" value="HTH-TYPE TRANSCRIPTIONAL REPRESSOR NSRR"/>
    <property type="match status" value="1"/>
</dbReference>
<comment type="caution">
    <text evidence="2">The sequence shown here is derived from an EMBL/GenBank/DDBJ whole genome shotgun (WGS) entry which is preliminary data.</text>
</comment>
<dbReference type="Proteomes" id="UP000249633">
    <property type="component" value="Unassembled WGS sequence"/>
</dbReference>
<gene>
    <name evidence="2" type="ORF">DI603_18110</name>
</gene>
<reference evidence="2 3" key="1">
    <citation type="submission" date="2017-08" db="EMBL/GenBank/DDBJ databases">
        <title>Infants hospitalized years apart are colonized by the same room-sourced microbial strains.</title>
        <authorList>
            <person name="Brooks B."/>
            <person name="Olm M.R."/>
            <person name="Firek B.A."/>
            <person name="Baker R."/>
            <person name="Thomas B.C."/>
            <person name="Morowitz M.J."/>
            <person name="Banfield J.F."/>
        </authorList>
    </citation>
    <scope>NUCLEOTIDE SEQUENCE [LARGE SCALE GENOMIC DNA]</scope>
    <source>
        <strain evidence="2">S2_012_000_R2_81</strain>
    </source>
</reference>
<dbReference type="NCBIfam" id="TIGR00738">
    <property type="entry name" value="rrf2_super"/>
    <property type="match status" value="1"/>
</dbReference>
<keyword evidence="1" id="KW-0238">DNA-binding</keyword>
<evidence type="ECO:0000313" key="3">
    <source>
        <dbReference type="Proteomes" id="UP000249633"/>
    </source>
</evidence>
<name>A0A2W5FGX1_9BURK</name>
<accession>A0A2W5FGX1</accession>
<dbReference type="Gene3D" id="1.10.10.10">
    <property type="entry name" value="Winged helix-like DNA-binding domain superfamily/Winged helix DNA-binding domain"/>
    <property type="match status" value="1"/>
</dbReference>
<protein>
    <submittedName>
        <fullName evidence="2">BadM/Rrf2 family transcriptional regulator</fullName>
    </submittedName>
</protein>
<dbReference type="InterPro" id="IPR036390">
    <property type="entry name" value="WH_DNA-bd_sf"/>
</dbReference>
<organism evidence="2 3">
    <name type="scientific">Roseateles depolymerans</name>
    <dbReference type="NCBI Taxonomy" id="76731"/>
    <lineage>
        <taxon>Bacteria</taxon>
        <taxon>Pseudomonadati</taxon>
        <taxon>Pseudomonadota</taxon>
        <taxon>Betaproteobacteria</taxon>
        <taxon>Burkholderiales</taxon>
        <taxon>Sphaerotilaceae</taxon>
        <taxon>Roseateles</taxon>
    </lineage>
</organism>
<dbReference type="GO" id="GO:0003677">
    <property type="term" value="F:DNA binding"/>
    <property type="evidence" value="ECO:0007669"/>
    <property type="project" value="UniProtKB-KW"/>
</dbReference>
<dbReference type="GO" id="GO:0005829">
    <property type="term" value="C:cytosol"/>
    <property type="evidence" value="ECO:0007669"/>
    <property type="project" value="TreeGrafter"/>
</dbReference>
<evidence type="ECO:0000313" key="2">
    <source>
        <dbReference type="EMBL" id="PZP28879.1"/>
    </source>
</evidence>
<dbReference type="AlphaFoldDB" id="A0A2W5FGX1"/>
<dbReference type="EMBL" id="QFOD01000020">
    <property type="protein sequence ID" value="PZP28879.1"/>
    <property type="molecule type" value="Genomic_DNA"/>
</dbReference>
<dbReference type="PANTHER" id="PTHR33221">
    <property type="entry name" value="WINGED HELIX-TURN-HELIX TRANSCRIPTIONAL REGULATOR, RRF2 FAMILY"/>
    <property type="match status" value="1"/>
</dbReference>
<proteinExistence type="predicted"/>
<dbReference type="SUPFAM" id="SSF46785">
    <property type="entry name" value="Winged helix' DNA-binding domain"/>
    <property type="match status" value="1"/>
</dbReference>
<dbReference type="InterPro" id="IPR000944">
    <property type="entry name" value="Tscrpt_reg_Rrf2"/>
</dbReference>